<proteinExistence type="inferred from homology"/>
<evidence type="ECO:0000259" key="8">
    <source>
        <dbReference type="PROSITE" id="PS50928"/>
    </source>
</evidence>
<dbReference type="Gene3D" id="1.10.3720.10">
    <property type="entry name" value="MetI-like"/>
    <property type="match status" value="1"/>
</dbReference>
<dbReference type="RefSeq" id="WP_221276822.1">
    <property type="nucleotide sequence ID" value="NZ_JACHHG010000001.1"/>
</dbReference>
<dbReference type="InterPro" id="IPR000515">
    <property type="entry name" value="MetI-like"/>
</dbReference>
<dbReference type="AlphaFoldDB" id="A0A841HXX5"/>
<dbReference type="PANTHER" id="PTHR30193:SF37">
    <property type="entry name" value="INNER MEMBRANE ABC TRANSPORTER PERMEASE PROTEIN YCJO"/>
    <property type="match status" value="1"/>
</dbReference>
<keyword evidence="3" id="KW-1003">Cell membrane</keyword>
<dbReference type="PROSITE" id="PS50928">
    <property type="entry name" value="ABC_TM1"/>
    <property type="match status" value="1"/>
</dbReference>
<evidence type="ECO:0000256" key="6">
    <source>
        <dbReference type="ARBA" id="ARBA00023136"/>
    </source>
</evidence>
<organism evidence="9 10">
    <name type="scientific">Deinobacterium chartae</name>
    <dbReference type="NCBI Taxonomy" id="521158"/>
    <lineage>
        <taxon>Bacteria</taxon>
        <taxon>Thermotogati</taxon>
        <taxon>Deinococcota</taxon>
        <taxon>Deinococci</taxon>
        <taxon>Deinococcales</taxon>
        <taxon>Deinococcaceae</taxon>
        <taxon>Deinobacterium</taxon>
    </lineage>
</organism>
<dbReference type="GO" id="GO:0055085">
    <property type="term" value="P:transmembrane transport"/>
    <property type="evidence" value="ECO:0007669"/>
    <property type="project" value="InterPro"/>
</dbReference>
<evidence type="ECO:0000256" key="5">
    <source>
        <dbReference type="ARBA" id="ARBA00022989"/>
    </source>
</evidence>
<reference evidence="9 10" key="1">
    <citation type="submission" date="2020-08" db="EMBL/GenBank/DDBJ databases">
        <title>Genomic Encyclopedia of Type Strains, Phase IV (KMG-IV): sequencing the most valuable type-strain genomes for metagenomic binning, comparative biology and taxonomic classification.</title>
        <authorList>
            <person name="Goeker M."/>
        </authorList>
    </citation>
    <scope>NUCLEOTIDE SEQUENCE [LARGE SCALE GENOMIC DNA]</scope>
    <source>
        <strain evidence="9 10">DSM 21458</strain>
    </source>
</reference>
<dbReference type="PANTHER" id="PTHR30193">
    <property type="entry name" value="ABC TRANSPORTER PERMEASE PROTEIN"/>
    <property type="match status" value="1"/>
</dbReference>
<evidence type="ECO:0000256" key="1">
    <source>
        <dbReference type="ARBA" id="ARBA00004651"/>
    </source>
</evidence>
<keyword evidence="4 7" id="KW-0812">Transmembrane</keyword>
<feature type="domain" description="ABC transmembrane type-1" evidence="8">
    <location>
        <begin position="80"/>
        <end position="292"/>
    </location>
</feature>
<feature type="transmembrane region" description="Helical" evidence="7">
    <location>
        <begin position="117"/>
        <end position="137"/>
    </location>
</feature>
<gene>
    <name evidence="9" type="ORF">HNR42_000190</name>
</gene>
<dbReference type="GO" id="GO:0005886">
    <property type="term" value="C:plasma membrane"/>
    <property type="evidence" value="ECO:0007669"/>
    <property type="project" value="UniProtKB-SubCell"/>
</dbReference>
<protein>
    <submittedName>
        <fullName evidence="9">Multiple sugar transport system permease protein</fullName>
    </submittedName>
</protein>
<keyword evidence="10" id="KW-1185">Reference proteome</keyword>
<evidence type="ECO:0000256" key="7">
    <source>
        <dbReference type="RuleBase" id="RU363032"/>
    </source>
</evidence>
<comment type="subcellular location">
    <subcellularLocation>
        <location evidence="1 7">Cell membrane</location>
        <topology evidence="1 7">Multi-pass membrane protein</topology>
    </subcellularLocation>
</comment>
<dbReference type="InterPro" id="IPR051393">
    <property type="entry name" value="ABC_transporter_permease"/>
</dbReference>
<keyword evidence="6 7" id="KW-0472">Membrane</keyword>
<keyword evidence="9" id="KW-0762">Sugar transport</keyword>
<dbReference type="EMBL" id="JACHHG010000001">
    <property type="protein sequence ID" value="MBB6096778.1"/>
    <property type="molecule type" value="Genomic_DNA"/>
</dbReference>
<dbReference type="SUPFAM" id="SSF161098">
    <property type="entry name" value="MetI-like"/>
    <property type="match status" value="1"/>
</dbReference>
<evidence type="ECO:0000256" key="2">
    <source>
        <dbReference type="ARBA" id="ARBA00022448"/>
    </source>
</evidence>
<dbReference type="Pfam" id="PF00528">
    <property type="entry name" value="BPD_transp_1"/>
    <property type="match status" value="1"/>
</dbReference>
<evidence type="ECO:0000313" key="9">
    <source>
        <dbReference type="EMBL" id="MBB6096778.1"/>
    </source>
</evidence>
<sequence length="302" mass="33552">MLSKANPEPTTRTVRRIKIPWTPILFLLPYLVVFLLFRFGPTVAGVLVSFTNWKVIGTPEWAGMGNYRALFGDPLFLVALKNTVAFLLMAAPATVVLGLMLALLLNKKLFGRAIARTVIFAPYAVMFTVAGIIWNWMYDSNFGLINQTLESWGLGKVPWLTSEQFALMAIAIVMVWWLTGYAMVLFLAGLQDIPEELYEAASIDGASSLQKFRWVTLPLLAPTTFIVVMLVVINVFQIFDLVYVMTNGGPGTSTLTLVHYMYVSAFSQLKLGYGSAIAVVVFVILTALAFVQTRFLRQEVNA</sequence>
<evidence type="ECO:0000256" key="3">
    <source>
        <dbReference type="ARBA" id="ARBA00022475"/>
    </source>
</evidence>
<feature type="transmembrane region" description="Helical" evidence="7">
    <location>
        <begin position="165"/>
        <end position="188"/>
    </location>
</feature>
<dbReference type="CDD" id="cd06261">
    <property type="entry name" value="TM_PBP2"/>
    <property type="match status" value="1"/>
</dbReference>
<feature type="transmembrane region" description="Helical" evidence="7">
    <location>
        <begin position="271"/>
        <end position="291"/>
    </location>
</feature>
<dbReference type="Proteomes" id="UP000569951">
    <property type="component" value="Unassembled WGS sequence"/>
</dbReference>
<comment type="similarity">
    <text evidence="7">Belongs to the binding-protein-dependent transport system permease family.</text>
</comment>
<keyword evidence="5 7" id="KW-1133">Transmembrane helix</keyword>
<feature type="transmembrane region" description="Helical" evidence="7">
    <location>
        <begin position="21"/>
        <end position="40"/>
    </location>
</feature>
<evidence type="ECO:0000256" key="4">
    <source>
        <dbReference type="ARBA" id="ARBA00022692"/>
    </source>
</evidence>
<feature type="transmembrane region" description="Helical" evidence="7">
    <location>
        <begin position="217"/>
        <end position="239"/>
    </location>
</feature>
<dbReference type="InterPro" id="IPR035906">
    <property type="entry name" value="MetI-like_sf"/>
</dbReference>
<feature type="transmembrane region" description="Helical" evidence="7">
    <location>
        <begin position="84"/>
        <end position="105"/>
    </location>
</feature>
<keyword evidence="2 7" id="KW-0813">Transport</keyword>
<name>A0A841HXX5_9DEIO</name>
<evidence type="ECO:0000313" key="10">
    <source>
        <dbReference type="Proteomes" id="UP000569951"/>
    </source>
</evidence>
<accession>A0A841HXX5</accession>
<comment type="caution">
    <text evidence="9">The sequence shown here is derived from an EMBL/GenBank/DDBJ whole genome shotgun (WGS) entry which is preliminary data.</text>
</comment>